<gene>
    <name evidence="2" type="ORF">TSA1_11270</name>
</gene>
<feature type="transmembrane region" description="Helical" evidence="1">
    <location>
        <begin position="89"/>
        <end position="113"/>
    </location>
</feature>
<dbReference type="RefSeq" id="WP_100176494.1">
    <property type="nucleotide sequence ID" value="NZ_LFJC01000003.1"/>
</dbReference>
<feature type="transmembrane region" description="Helical" evidence="1">
    <location>
        <begin position="119"/>
        <end position="136"/>
    </location>
</feature>
<sequence length="184" mass="20158">MIDSKEASAALADIDDIVQRLKQSQLYELASLAAVWWGVIVFAANLVTWLWPVYAGYAWVAADVLGVGGLVAIRVLNPPQHANGSAASIRMLLVLALFFAFGYLCTDVIGHFGPRQLGTFWPLYFMLFYTMAGLWFGHAFLAIGLGIAALTLFGFFYIGEAFPLWMAFVNGGGLILGGVWMRRI</sequence>
<feature type="transmembrane region" description="Helical" evidence="1">
    <location>
        <begin position="57"/>
        <end position="77"/>
    </location>
</feature>
<organism evidence="2 3">
    <name type="scientific">Bradyrhizobium nitroreducens</name>
    <dbReference type="NCBI Taxonomy" id="709803"/>
    <lineage>
        <taxon>Bacteria</taxon>
        <taxon>Pseudomonadati</taxon>
        <taxon>Pseudomonadota</taxon>
        <taxon>Alphaproteobacteria</taxon>
        <taxon>Hyphomicrobiales</taxon>
        <taxon>Nitrobacteraceae</taxon>
        <taxon>Bradyrhizobium</taxon>
    </lineage>
</organism>
<keyword evidence="1" id="KW-0812">Transmembrane</keyword>
<keyword evidence="1" id="KW-0472">Membrane</keyword>
<accession>A0A2M6U9L0</accession>
<name>A0A2M6U9L0_9BRAD</name>
<protein>
    <recommendedName>
        <fullName evidence="4">Bll7505 protein CDS</fullName>
    </recommendedName>
</protein>
<reference evidence="2 3" key="1">
    <citation type="submission" date="2015-06" db="EMBL/GenBank/DDBJ databases">
        <title>Comparative genome analysis of nirS-carrying Bradyrhizobium sp. strains.</title>
        <authorList>
            <person name="Ishii S."/>
            <person name="Jang J."/>
            <person name="Nishizawa T."/>
            <person name="Senoo K."/>
        </authorList>
    </citation>
    <scope>NUCLEOTIDE SEQUENCE [LARGE SCALE GENOMIC DNA]</scope>
    <source>
        <strain evidence="2 3">TSA1</strain>
    </source>
</reference>
<proteinExistence type="predicted"/>
<dbReference type="Proteomes" id="UP000228930">
    <property type="component" value="Unassembled WGS sequence"/>
</dbReference>
<comment type="caution">
    <text evidence="2">The sequence shown here is derived from an EMBL/GenBank/DDBJ whole genome shotgun (WGS) entry which is preliminary data.</text>
</comment>
<feature type="transmembrane region" description="Helical" evidence="1">
    <location>
        <begin position="29"/>
        <end position="51"/>
    </location>
</feature>
<feature type="transmembrane region" description="Helical" evidence="1">
    <location>
        <begin position="141"/>
        <end position="158"/>
    </location>
</feature>
<evidence type="ECO:0000313" key="3">
    <source>
        <dbReference type="Proteomes" id="UP000228930"/>
    </source>
</evidence>
<evidence type="ECO:0000313" key="2">
    <source>
        <dbReference type="EMBL" id="PIT01273.1"/>
    </source>
</evidence>
<keyword evidence="1" id="KW-1133">Transmembrane helix</keyword>
<dbReference type="AlphaFoldDB" id="A0A2M6U9L0"/>
<evidence type="ECO:0008006" key="4">
    <source>
        <dbReference type="Google" id="ProtNLM"/>
    </source>
</evidence>
<keyword evidence="3" id="KW-1185">Reference proteome</keyword>
<dbReference type="EMBL" id="LFJC01000003">
    <property type="protein sequence ID" value="PIT01273.1"/>
    <property type="molecule type" value="Genomic_DNA"/>
</dbReference>
<evidence type="ECO:0000256" key="1">
    <source>
        <dbReference type="SAM" id="Phobius"/>
    </source>
</evidence>
<feature type="transmembrane region" description="Helical" evidence="1">
    <location>
        <begin position="164"/>
        <end position="181"/>
    </location>
</feature>